<keyword evidence="4" id="KW-0012">Acyltransferase</keyword>
<dbReference type="Gene3D" id="3.40.630.30">
    <property type="match status" value="1"/>
</dbReference>
<sequence length="183" mass="19995">MQAEASTETVSLIIAKFDKTLHDRSAFSCGFAPIDNFLKSSLSDQVRDGMVTAWLATAEGDRAVLGFYTLGAMAVRANLGPKAWQRARVPDIPVIYIRAVAVHESLHGKGIGTALVIDAIKRCAAIAEQMGAAAVVLDVLKDKHFDRRWKFYADLGFLPLLDPDNPHRVYMSMADIRATLAHA</sequence>
<evidence type="ECO:0000256" key="3">
    <source>
        <dbReference type="ARBA" id="ARBA00022679"/>
    </source>
</evidence>
<evidence type="ECO:0000256" key="4">
    <source>
        <dbReference type="ARBA" id="ARBA00023315"/>
    </source>
</evidence>
<dbReference type="Pfam" id="PF00583">
    <property type="entry name" value="Acetyltransf_1"/>
    <property type="match status" value="1"/>
</dbReference>
<evidence type="ECO:0000313" key="8">
    <source>
        <dbReference type="Proteomes" id="UP000282837"/>
    </source>
</evidence>
<dbReference type="CDD" id="cd04301">
    <property type="entry name" value="NAT_SF"/>
    <property type="match status" value="1"/>
</dbReference>
<dbReference type="OrthoDB" id="9793394at2"/>
<dbReference type="RefSeq" id="WP_127711506.1">
    <property type="nucleotide sequence ID" value="NZ_SACO01000017.1"/>
</dbReference>
<dbReference type="PROSITE" id="PS51186">
    <property type="entry name" value="GNAT"/>
    <property type="match status" value="1"/>
</dbReference>
<dbReference type="EMBL" id="SACO01000017">
    <property type="protein sequence ID" value="RVU03290.1"/>
    <property type="molecule type" value="Genomic_DNA"/>
</dbReference>
<evidence type="ECO:0000313" key="7">
    <source>
        <dbReference type="EMBL" id="RVU03290.1"/>
    </source>
</evidence>
<comment type="catalytic activity">
    <reaction evidence="5">
        <text>glycyl-tRNA(Gly) + acetyl-CoA = N-acetylglycyl-tRNA(Gly) + CoA + H(+)</text>
        <dbReference type="Rhea" id="RHEA:81867"/>
        <dbReference type="Rhea" id="RHEA-COMP:9683"/>
        <dbReference type="Rhea" id="RHEA-COMP:19766"/>
        <dbReference type="ChEBI" id="CHEBI:15378"/>
        <dbReference type="ChEBI" id="CHEBI:57287"/>
        <dbReference type="ChEBI" id="CHEBI:57288"/>
        <dbReference type="ChEBI" id="CHEBI:78522"/>
        <dbReference type="ChEBI" id="CHEBI:232036"/>
    </reaction>
</comment>
<dbReference type="PANTHER" id="PTHR36449:SF1">
    <property type="entry name" value="ACETYLTRANSFERASE"/>
    <property type="match status" value="1"/>
</dbReference>
<evidence type="ECO:0000256" key="2">
    <source>
        <dbReference type="ARBA" id="ARBA00022649"/>
    </source>
</evidence>
<keyword evidence="8" id="KW-1185">Reference proteome</keyword>
<evidence type="ECO:0000256" key="1">
    <source>
        <dbReference type="ARBA" id="ARBA00022491"/>
    </source>
</evidence>
<dbReference type="SUPFAM" id="SSF55729">
    <property type="entry name" value="Acyl-CoA N-acyltransferases (Nat)"/>
    <property type="match status" value="1"/>
</dbReference>
<keyword evidence="1" id="KW-0678">Repressor</keyword>
<dbReference type="InterPro" id="IPR000182">
    <property type="entry name" value="GNAT_dom"/>
</dbReference>
<dbReference type="InterPro" id="IPR016181">
    <property type="entry name" value="Acyl_CoA_acyltransferase"/>
</dbReference>
<feature type="domain" description="N-acetyltransferase" evidence="6">
    <location>
        <begin position="21"/>
        <end position="176"/>
    </location>
</feature>
<accession>A0A3S3TKR2</accession>
<gene>
    <name evidence="7" type="ORF">EOE18_16370</name>
</gene>
<dbReference type="AlphaFoldDB" id="A0A3S3TKR2"/>
<keyword evidence="3 7" id="KW-0808">Transferase</keyword>
<reference evidence="7 8" key="1">
    <citation type="submission" date="2019-01" db="EMBL/GenBank/DDBJ databases">
        <authorList>
            <person name="Chen W.-M."/>
        </authorList>
    </citation>
    <scope>NUCLEOTIDE SEQUENCE [LARGE SCALE GENOMIC DNA]</scope>
    <source>
        <strain evidence="7 8">FSY-9</strain>
    </source>
</reference>
<comment type="caution">
    <text evidence="7">The sequence shown here is derived from an EMBL/GenBank/DDBJ whole genome shotgun (WGS) entry which is preliminary data.</text>
</comment>
<evidence type="ECO:0000259" key="6">
    <source>
        <dbReference type="PROSITE" id="PS51186"/>
    </source>
</evidence>
<name>A0A3S3TKR2_9SPHN</name>
<dbReference type="Proteomes" id="UP000282837">
    <property type="component" value="Unassembled WGS sequence"/>
</dbReference>
<protein>
    <submittedName>
        <fullName evidence="7">GNAT family N-acetyltransferase</fullName>
    </submittedName>
</protein>
<organism evidence="7 8">
    <name type="scientific">Novosphingobium umbonatum</name>
    <dbReference type="NCBI Taxonomy" id="1908524"/>
    <lineage>
        <taxon>Bacteria</taxon>
        <taxon>Pseudomonadati</taxon>
        <taxon>Pseudomonadota</taxon>
        <taxon>Alphaproteobacteria</taxon>
        <taxon>Sphingomonadales</taxon>
        <taxon>Sphingomonadaceae</taxon>
        <taxon>Novosphingobium</taxon>
    </lineage>
</organism>
<proteinExistence type="predicted"/>
<evidence type="ECO:0000256" key="5">
    <source>
        <dbReference type="ARBA" id="ARBA00049880"/>
    </source>
</evidence>
<keyword evidence="2" id="KW-1277">Toxin-antitoxin system</keyword>
<dbReference type="PANTHER" id="PTHR36449">
    <property type="entry name" value="ACETYLTRANSFERASE-RELATED"/>
    <property type="match status" value="1"/>
</dbReference>
<dbReference type="GO" id="GO:0016747">
    <property type="term" value="F:acyltransferase activity, transferring groups other than amino-acyl groups"/>
    <property type="evidence" value="ECO:0007669"/>
    <property type="project" value="InterPro"/>
</dbReference>